<feature type="region of interest" description="Disordered" evidence="1">
    <location>
        <begin position="89"/>
        <end position="168"/>
    </location>
</feature>
<gene>
    <name evidence="2" type="ORF">CC78DRAFT_575329</name>
</gene>
<feature type="region of interest" description="Disordered" evidence="1">
    <location>
        <begin position="1"/>
        <end position="58"/>
    </location>
</feature>
<feature type="compositionally biased region" description="Basic and acidic residues" evidence="1">
    <location>
        <begin position="15"/>
        <end position="32"/>
    </location>
</feature>
<name>A0A9P4TPR1_9PLEO</name>
<proteinExistence type="predicted"/>
<reference evidence="3" key="1">
    <citation type="journal article" date="2020" name="Stud. Mycol.">
        <title>101 Dothideomycetes genomes: A test case for predicting lifestyles and emergence of pathogens.</title>
        <authorList>
            <person name="Haridas S."/>
            <person name="Albert R."/>
            <person name="Binder M."/>
            <person name="Bloem J."/>
            <person name="LaButti K."/>
            <person name="Salamov A."/>
            <person name="Andreopoulos B."/>
            <person name="Baker S."/>
            <person name="Barry K."/>
            <person name="Bills G."/>
            <person name="Bluhm B."/>
            <person name="Cannon C."/>
            <person name="Castanera R."/>
            <person name="Culley D."/>
            <person name="Daum C."/>
            <person name="Ezra D."/>
            <person name="Gonzalez J."/>
            <person name="Henrissat B."/>
            <person name="Kuo A."/>
            <person name="Liang C."/>
            <person name="Lipzen A."/>
            <person name="Lutzoni F."/>
            <person name="Magnuson J."/>
            <person name="Mondo S."/>
            <person name="Nolan M."/>
            <person name="Ohm R."/>
            <person name="Pangilinan J."/>
            <person name="Park H.-J."/>
            <person name="Ramirez L."/>
            <person name="Alfaro M."/>
            <person name="Sun H."/>
            <person name="Tritt A."/>
            <person name="Yoshinaga Y."/>
            <person name="Zwiers L.-H."/>
            <person name="Turgeon B."/>
            <person name="Goodwin S."/>
            <person name="Spatafora J."/>
            <person name="Crous P."/>
            <person name="Grigoriev I."/>
        </authorList>
    </citation>
    <scope>NUCLEOTIDE SEQUENCE [LARGE SCALE GENOMIC DNA]</scope>
    <source>
        <strain evidence="3">CBS 304.66</strain>
    </source>
</reference>
<sequence length="308" mass="33645">MAIAVPSARIGSNREGGRRIGEARRARVDNIQRQRRRCRIRRPAESPQGRPNTDWSASWAQELWDRRQGWARERWCSLGGPTTTGDYWSYVAPPDAVPESQRASESAPGCMSEAKKTEGPQRPPTPPSTAAPVAAGDSRPGSGRDRPTVPPLTTAQGARSEACCHQSPPPSTFTGFPFRALCRTEVFSKVPACHVGALQLRPAKPAPINPPAPHWLREGLFLQKKISRRASSNSHPIPPVSPAPGGPLRLGSSPRPRSFISSMHLYVLHSSRDAAEVAGNLHSCFMTARRPRRSPHGGTSQSYRRWGS</sequence>
<comment type="caution">
    <text evidence="2">The sequence shown here is derived from an EMBL/GenBank/DDBJ whole genome shotgun (WGS) entry which is preliminary data.</text>
</comment>
<feature type="region of interest" description="Disordered" evidence="1">
    <location>
        <begin position="229"/>
        <end position="252"/>
    </location>
</feature>
<accession>A0A9P4TPR1</accession>
<dbReference type="Proteomes" id="UP000800093">
    <property type="component" value="Unassembled WGS sequence"/>
</dbReference>
<feature type="compositionally biased region" description="Polar residues" evidence="1">
    <location>
        <begin position="49"/>
        <end position="58"/>
    </location>
</feature>
<dbReference type="AlphaFoldDB" id="A0A9P4TPR1"/>
<feature type="region of interest" description="Disordered" evidence="1">
    <location>
        <begin position="289"/>
        <end position="308"/>
    </location>
</feature>
<keyword evidence="3" id="KW-1185">Reference proteome</keyword>
<evidence type="ECO:0000256" key="1">
    <source>
        <dbReference type="SAM" id="MobiDB-lite"/>
    </source>
</evidence>
<protein>
    <submittedName>
        <fullName evidence="2">Uncharacterized protein</fullName>
    </submittedName>
</protein>
<dbReference type="EMBL" id="ML986583">
    <property type="protein sequence ID" value="KAF2269228.1"/>
    <property type="molecule type" value="Genomic_DNA"/>
</dbReference>
<evidence type="ECO:0000313" key="3">
    <source>
        <dbReference type="Proteomes" id="UP000800093"/>
    </source>
</evidence>
<feature type="compositionally biased region" description="Polar residues" evidence="1">
    <location>
        <begin position="297"/>
        <end position="308"/>
    </location>
</feature>
<feature type="compositionally biased region" description="Pro residues" evidence="1">
    <location>
        <begin position="236"/>
        <end position="245"/>
    </location>
</feature>
<organism evidence="2 3">
    <name type="scientific">Lojkania enalia</name>
    <dbReference type="NCBI Taxonomy" id="147567"/>
    <lineage>
        <taxon>Eukaryota</taxon>
        <taxon>Fungi</taxon>
        <taxon>Dikarya</taxon>
        <taxon>Ascomycota</taxon>
        <taxon>Pezizomycotina</taxon>
        <taxon>Dothideomycetes</taxon>
        <taxon>Pleosporomycetidae</taxon>
        <taxon>Pleosporales</taxon>
        <taxon>Pleosporales incertae sedis</taxon>
        <taxon>Lojkania</taxon>
    </lineage>
</organism>
<evidence type="ECO:0000313" key="2">
    <source>
        <dbReference type="EMBL" id="KAF2269228.1"/>
    </source>
</evidence>